<evidence type="ECO:0000313" key="2">
    <source>
        <dbReference type="EMBL" id="MFC7069487.1"/>
    </source>
</evidence>
<dbReference type="AlphaFoldDB" id="A0ABD5W8F0"/>
<comment type="caution">
    <text evidence="2">The sequence shown here is derived from an EMBL/GenBank/DDBJ whole genome shotgun (WGS) entry which is preliminary data.</text>
</comment>
<proteinExistence type="predicted"/>
<dbReference type="GeneID" id="81125238"/>
<keyword evidence="3" id="KW-1185">Reference proteome</keyword>
<organism evidence="2 3">
    <name type="scientific">Halobaculum lipolyticum</name>
    <dbReference type="NCBI Taxonomy" id="3032001"/>
    <lineage>
        <taxon>Archaea</taxon>
        <taxon>Methanobacteriati</taxon>
        <taxon>Methanobacteriota</taxon>
        <taxon>Stenosarchaea group</taxon>
        <taxon>Halobacteria</taxon>
        <taxon>Halobacteriales</taxon>
        <taxon>Haloferacaceae</taxon>
        <taxon>Halobaculum</taxon>
    </lineage>
</organism>
<sequence>MAEIQDTNYEKLTDEELASVRKRMNGDVGRTEETDEQPDKSKGEHFAPPPSEVA</sequence>
<dbReference type="RefSeq" id="WP_284030405.1">
    <property type="nucleotide sequence ID" value="NZ_CP126154.1"/>
</dbReference>
<gene>
    <name evidence="2" type="ORF">ACFQL9_07535</name>
</gene>
<reference evidence="2 3" key="1">
    <citation type="journal article" date="2019" name="Int. J. Syst. Evol. Microbiol.">
        <title>The Global Catalogue of Microorganisms (GCM) 10K type strain sequencing project: providing services to taxonomists for standard genome sequencing and annotation.</title>
        <authorList>
            <consortium name="The Broad Institute Genomics Platform"/>
            <consortium name="The Broad Institute Genome Sequencing Center for Infectious Disease"/>
            <person name="Wu L."/>
            <person name="Ma J."/>
        </authorList>
    </citation>
    <scope>NUCLEOTIDE SEQUENCE [LARGE SCALE GENOMIC DNA]</scope>
    <source>
        <strain evidence="2 3">DT31</strain>
    </source>
</reference>
<evidence type="ECO:0000256" key="1">
    <source>
        <dbReference type="SAM" id="MobiDB-lite"/>
    </source>
</evidence>
<evidence type="ECO:0000313" key="3">
    <source>
        <dbReference type="Proteomes" id="UP001596461"/>
    </source>
</evidence>
<accession>A0ABD5W8F0</accession>
<name>A0ABD5W8F0_9EURY</name>
<feature type="compositionally biased region" description="Basic and acidic residues" evidence="1">
    <location>
        <begin position="29"/>
        <end position="45"/>
    </location>
</feature>
<protein>
    <submittedName>
        <fullName evidence="2">Uncharacterized protein</fullName>
    </submittedName>
</protein>
<dbReference type="EMBL" id="JBHTAH010000005">
    <property type="protein sequence ID" value="MFC7069487.1"/>
    <property type="molecule type" value="Genomic_DNA"/>
</dbReference>
<dbReference type="Proteomes" id="UP001596461">
    <property type="component" value="Unassembled WGS sequence"/>
</dbReference>
<feature type="region of interest" description="Disordered" evidence="1">
    <location>
        <begin position="1"/>
        <end position="54"/>
    </location>
</feature>